<organism evidence="1 2">
    <name type="scientific">Clostridium beijerinckii</name>
    <name type="common">Clostridium MP</name>
    <dbReference type="NCBI Taxonomy" id="1520"/>
    <lineage>
        <taxon>Bacteria</taxon>
        <taxon>Bacillati</taxon>
        <taxon>Bacillota</taxon>
        <taxon>Clostridia</taxon>
        <taxon>Eubacteriales</taxon>
        <taxon>Clostridiaceae</taxon>
        <taxon>Clostridium</taxon>
    </lineage>
</organism>
<evidence type="ECO:0000313" key="1">
    <source>
        <dbReference type="EMBL" id="AJH00922.1"/>
    </source>
</evidence>
<dbReference type="RefSeq" id="WP_052482958.1">
    <property type="nucleotide sequence ID" value="NZ_CP010086.2"/>
</dbReference>
<evidence type="ECO:0000313" key="2">
    <source>
        <dbReference type="Proteomes" id="UP000031866"/>
    </source>
</evidence>
<proteinExistence type="predicted"/>
<dbReference type="AlphaFoldDB" id="A0A0B5QRQ0"/>
<dbReference type="Proteomes" id="UP000031866">
    <property type="component" value="Chromosome"/>
</dbReference>
<protein>
    <submittedName>
        <fullName evidence="1">Uncharacterized protein</fullName>
    </submittedName>
</protein>
<reference evidence="2" key="1">
    <citation type="submission" date="2014-12" db="EMBL/GenBank/DDBJ databases">
        <title>Genome sequence of Clostridium beijerinckii strain 59B.</title>
        <authorList>
            <person name="Little G.T."/>
            <person name="Minton N.P."/>
        </authorList>
    </citation>
    <scope>NUCLEOTIDE SEQUENCE [LARGE SCALE GENOMIC DNA]</scope>
    <source>
        <strain evidence="2">59B</strain>
    </source>
</reference>
<gene>
    <name evidence="1" type="ORF">LF65_04382</name>
</gene>
<dbReference type="KEGG" id="cbei:LF65_04382"/>
<name>A0A0B5QRQ0_CLOBE</name>
<dbReference type="STRING" id="1520.LF65_04382"/>
<accession>A0A0B5QRQ0</accession>
<sequence>MGADKKELAEKLGSNIFIATEEQAEAKELQKLGRAKVILTTAPSIKAVSELSSGLGFDGKLIFTYHMFSYLKSHKNSEFFSLPHLNPHYFSIF</sequence>
<dbReference type="EMBL" id="CP010086">
    <property type="protein sequence ID" value="AJH00922.1"/>
    <property type="molecule type" value="Genomic_DNA"/>
</dbReference>